<proteinExistence type="predicted"/>
<evidence type="ECO:0000256" key="1">
    <source>
        <dbReference type="SAM" id="MobiDB-lite"/>
    </source>
</evidence>
<reference evidence="3" key="1">
    <citation type="journal article" date="2019" name="Int. J. Syst. Evol. Microbiol.">
        <title>The Global Catalogue of Microorganisms (GCM) 10K type strain sequencing project: providing services to taxonomists for standard genome sequencing and annotation.</title>
        <authorList>
            <consortium name="The Broad Institute Genomics Platform"/>
            <consortium name="The Broad Institute Genome Sequencing Center for Infectious Disease"/>
            <person name="Wu L."/>
            <person name="Ma J."/>
        </authorList>
    </citation>
    <scope>NUCLEOTIDE SEQUENCE [LARGE SCALE GENOMIC DNA]</scope>
    <source>
        <strain evidence="3">KCTC 42087</strain>
    </source>
</reference>
<evidence type="ECO:0000313" key="3">
    <source>
        <dbReference type="Proteomes" id="UP001596074"/>
    </source>
</evidence>
<feature type="region of interest" description="Disordered" evidence="1">
    <location>
        <begin position="107"/>
        <end position="133"/>
    </location>
</feature>
<gene>
    <name evidence="2" type="ORF">ACFPZN_04155</name>
</gene>
<evidence type="ECO:0000313" key="2">
    <source>
        <dbReference type="EMBL" id="MFC5744802.1"/>
    </source>
</evidence>
<organism evidence="2 3">
    <name type="scientific">Actinomadura rugatobispora</name>
    <dbReference type="NCBI Taxonomy" id="1994"/>
    <lineage>
        <taxon>Bacteria</taxon>
        <taxon>Bacillati</taxon>
        <taxon>Actinomycetota</taxon>
        <taxon>Actinomycetes</taxon>
        <taxon>Streptosporangiales</taxon>
        <taxon>Thermomonosporaceae</taxon>
        <taxon>Actinomadura</taxon>
    </lineage>
</organism>
<protein>
    <submittedName>
        <fullName evidence="2">Uncharacterized protein</fullName>
    </submittedName>
</protein>
<dbReference type="RefSeq" id="WP_378280284.1">
    <property type="nucleotide sequence ID" value="NZ_JBHSON010000004.1"/>
</dbReference>
<keyword evidence="3" id="KW-1185">Reference proteome</keyword>
<dbReference type="EMBL" id="JBHSON010000004">
    <property type="protein sequence ID" value="MFC5744802.1"/>
    <property type="molecule type" value="Genomic_DNA"/>
</dbReference>
<accession>A0ABW0ZQ91</accession>
<comment type="caution">
    <text evidence="2">The sequence shown here is derived from an EMBL/GenBank/DDBJ whole genome shotgun (WGS) entry which is preliminary data.</text>
</comment>
<sequence>MERRTDICPGRENAPYVEAWNAYDVDHAAWLEACDKALQEAGLPLVVLPEGSDKRAALMAPLRLPEPPEAPDLPCTIGNPVWCSRCQANILRALRGLDDLASNLESWQDGHRGAHSGERVSRRTTGPASASPVADTLDQFYGELVDVEDEWRQQRGYEPRPRRARDGRARRLTLAFLISEAGDLLADPERVTFARRLLHWERLLHGLARSEPVVRRLPGRCPRCRFVNTLQTREDGYIRCRNEKCGRLLSEEEYEELVESPDAGLVAESRGERQAS</sequence>
<name>A0ABW0ZQ91_9ACTN</name>
<feature type="compositionally biased region" description="Basic and acidic residues" evidence="1">
    <location>
        <begin position="108"/>
        <end position="121"/>
    </location>
</feature>
<dbReference type="Proteomes" id="UP001596074">
    <property type="component" value="Unassembled WGS sequence"/>
</dbReference>